<keyword evidence="2" id="KW-1133">Transmembrane helix</keyword>
<organism evidence="4 5">
    <name type="scientific">Cryptosporangium arvum DSM 44712</name>
    <dbReference type="NCBI Taxonomy" id="927661"/>
    <lineage>
        <taxon>Bacteria</taxon>
        <taxon>Bacillati</taxon>
        <taxon>Actinomycetota</taxon>
        <taxon>Actinomycetes</taxon>
        <taxon>Cryptosporangiales</taxon>
        <taxon>Cryptosporangiaceae</taxon>
        <taxon>Cryptosporangium</taxon>
    </lineage>
</organism>
<keyword evidence="5" id="KW-1185">Reference proteome</keyword>
<comment type="caution">
    <text evidence="4">The sequence shown here is derived from an EMBL/GenBank/DDBJ whole genome shotgun (WGS) entry which is preliminary data.</text>
</comment>
<feature type="domain" description="Putative Flp pilus-assembly TadG-like N-terminal" evidence="3">
    <location>
        <begin position="41"/>
        <end position="84"/>
    </location>
</feature>
<evidence type="ECO:0000313" key="5">
    <source>
        <dbReference type="Proteomes" id="UP000021053"/>
    </source>
</evidence>
<evidence type="ECO:0000256" key="1">
    <source>
        <dbReference type="SAM" id="MobiDB-lite"/>
    </source>
</evidence>
<dbReference type="AlphaFoldDB" id="A0A010ZS53"/>
<dbReference type="EMBL" id="JFBT01000001">
    <property type="protein sequence ID" value="EXG80047.1"/>
    <property type="molecule type" value="Genomic_DNA"/>
</dbReference>
<evidence type="ECO:0000313" key="4">
    <source>
        <dbReference type="EMBL" id="EXG80047.1"/>
    </source>
</evidence>
<dbReference type="InterPro" id="IPR028087">
    <property type="entry name" value="Tad_N"/>
</dbReference>
<accession>A0A010ZS53</accession>
<proteinExistence type="predicted"/>
<evidence type="ECO:0000259" key="3">
    <source>
        <dbReference type="Pfam" id="PF13400"/>
    </source>
</evidence>
<keyword evidence="2" id="KW-0812">Transmembrane</keyword>
<evidence type="ECO:0000256" key="2">
    <source>
        <dbReference type="SAM" id="Phobius"/>
    </source>
</evidence>
<feature type="transmembrane region" description="Helical" evidence="2">
    <location>
        <begin position="46"/>
        <end position="70"/>
    </location>
</feature>
<feature type="compositionally biased region" description="Basic and acidic residues" evidence="1">
    <location>
        <begin position="12"/>
        <end position="22"/>
    </location>
</feature>
<dbReference type="HOGENOM" id="CLU_1591774_0_0_11"/>
<dbReference type="Pfam" id="PF13400">
    <property type="entry name" value="Tad"/>
    <property type="match status" value="1"/>
</dbReference>
<feature type="region of interest" description="Disordered" evidence="1">
    <location>
        <begin position="1"/>
        <end position="40"/>
    </location>
</feature>
<reference evidence="4 5" key="1">
    <citation type="submission" date="2013-07" db="EMBL/GenBank/DDBJ databases">
        <authorList>
            <consortium name="DOE Joint Genome Institute"/>
            <person name="Eisen J."/>
            <person name="Huntemann M."/>
            <person name="Han J."/>
            <person name="Chen A."/>
            <person name="Kyrpides N."/>
            <person name="Mavromatis K."/>
            <person name="Markowitz V."/>
            <person name="Palaniappan K."/>
            <person name="Ivanova N."/>
            <person name="Schaumberg A."/>
            <person name="Pati A."/>
            <person name="Liolios K."/>
            <person name="Nordberg H.P."/>
            <person name="Cantor M.N."/>
            <person name="Hua S.X."/>
            <person name="Woyke T."/>
        </authorList>
    </citation>
    <scope>NUCLEOTIDE SEQUENCE [LARGE SCALE GENOMIC DNA]</scope>
    <source>
        <strain evidence="4 5">DSM 44712</strain>
    </source>
</reference>
<sequence>MRGPAAAHAGGTRREAARHDSEGPGNRAAATRRPARSHDDGSLTPLVLLCTLLALLLIAGATTASSAFLAQRNLQAWCDSAALALASDVATISAYGAEPTPDQLAAELRTYLGGIQNEGAITRLSVQNDQITLICTHTAVLPFGRLFGIPDGIERVVMSSARVRWST</sequence>
<dbReference type="RefSeq" id="WP_035848820.1">
    <property type="nucleotide sequence ID" value="NZ_KK073874.1"/>
</dbReference>
<dbReference type="Proteomes" id="UP000021053">
    <property type="component" value="Unassembled WGS sequence"/>
</dbReference>
<protein>
    <recommendedName>
        <fullName evidence="3">Putative Flp pilus-assembly TadG-like N-terminal domain-containing protein</fullName>
    </recommendedName>
</protein>
<keyword evidence="2" id="KW-0472">Membrane</keyword>
<gene>
    <name evidence="4" type="ORF">CryarDRAFT_1107</name>
</gene>
<name>A0A010ZS53_9ACTN</name>